<accession>A0AAV3S293</accession>
<dbReference type="Proteomes" id="UP001454036">
    <property type="component" value="Unassembled WGS sequence"/>
</dbReference>
<protein>
    <submittedName>
        <fullName evidence="1">Uncharacterized protein</fullName>
    </submittedName>
</protein>
<sequence>MPLIAVINVFDDYMACGESTYIGKPPPTEKSEIDRLTTHAVVIVGNYKAVEGDEHELSPGMYFLYQDSIHDYTPPKSLLGNGISILHPQVVLGVYYGVVKVPNLLAREDGIVDAMRIKEDRLENRRKEIHDSIK</sequence>
<keyword evidence="2" id="KW-1185">Reference proteome</keyword>
<organism evidence="1 2">
    <name type="scientific">Lithospermum erythrorhizon</name>
    <name type="common">Purple gromwell</name>
    <name type="synonym">Lithospermum officinale var. erythrorhizon</name>
    <dbReference type="NCBI Taxonomy" id="34254"/>
    <lineage>
        <taxon>Eukaryota</taxon>
        <taxon>Viridiplantae</taxon>
        <taxon>Streptophyta</taxon>
        <taxon>Embryophyta</taxon>
        <taxon>Tracheophyta</taxon>
        <taxon>Spermatophyta</taxon>
        <taxon>Magnoliopsida</taxon>
        <taxon>eudicotyledons</taxon>
        <taxon>Gunneridae</taxon>
        <taxon>Pentapetalae</taxon>
        <taxon>asterids</taxon>
        <taxon>lamiids</taxon>
        <taxon>Boraginales</taxon>
        <taxon>Boraginaceae</taxon>
        <taxon>Boraginoideae</taxon>
        <taxon>Lithospermeae</taxon>
        <taxon>Lithospermum</taxon>
    </lineage>
</organism>
<gene>
    <name evidence="1" type="ORF">LIER_34100</name>
</gene>
<proteinExistence type="predicted"/>
<evidence type="ECO:0000313" key="2">
    <source>
        <dbReference type="Proteomes" id="UP001454036"/>
    </source>
</evidence>
<dbReference type="AlphaFoldDB" id="A0AAV3S293"/>
<comment type="caution">
    <text evidence="1">The sequence shown here is derived from an EMBL/GenBank/DDBJ whole genome shotgun (WGS) entry which is preliminary data.</text>
</comment>
<dbReference type="EMBL" id="BAABME010014051">
    <property type="protein sequence ID" value="GAA0186812.1"/>
    <property type="molecule type" value="Genomic_DNA"/>
</dbReference>
<evidence type="ECO:0000313" key="1">
    <source>
        <dbReference type="EMBL" id="GAA0186812.1"/>
    </source>
</evidence>
<name>A0AAV3S293_LITER</name>
<reference evidence="1 2" key="1">
    <citation type="submission" date="2024-01" db="EMBL/GenBank/DDBJ databases">
        <title>The complete chloroplast genome sequence of Lithospermum erythrorhizon: insights into the phylogenetic relationship among Boraginaceae species and the maternal lineages of purple gromwells.</title>
        <authorList>
            <person name="Okada T."/>
            <person name="Watanabe K."/>
        </authorList>
    </citation>
    <scope>NUCLEOTIDE SEQUENCE [LARGE SCALE GENOMIC DNA]</scope>
</reference>